<accession>D3F0Y5</accession>
<feature type="domain" description="VOC" evidence="1">
    <location>
        <begin position="5"/>
        <end position="131"/>
    </location>
</feature>
<proteinExistence type="predicted"/>
<protein>
    <submittedName>
        <fullName evidence="2">Glyoxalase/bleomycin resistance protein/dioxygenase</fullName>
    </submittedName>
</protein>
<keyword evidence="3" id="KW-1185">Reference proteome</keyword>
<dbReference type="SUPFAM" id="SSF54593">
    <property type="entry name" value="Glyoxalase/Bleomycin resistance protein/Dihydroxybiphenyl dioxygenase"/>
    <property type="match status" value="1"/>
</dbReference>
<dbReference type="HOGENOM" id="CLU_1831749_0_0_11"/>
<reference evidence="2 3" key="1">
    <citation type="journal article" date="2010" name="Stand. Genomic Sci.">
        <title>Complete genome sequence of Conexibacter woesei type strain (ID131577).</title>
        <authorList>
            <person name="Pukall R."/>
            <person name="Lapidus A."/>
            <person name="Glavina Del Rio T."/>
            <person name="Copeland A."/>
            <person name="Tice H."/>
            <person name="Cheng J.-F."/>
            <person name="Lucas S."/>
            <person name="Chen F."/>
            <person name="Nolan M."/>
            <person name="Bruce D."/>
            <person name="Goodwin L."/>
            <person name="Pitluck S."/>
            <person name="Mavromatis K."/>
            <person name="Ivanova N."/>
            <person name="Ovchinnikova G."/>
            <person name="Pati A."/>
            <person name="Chen A."/>
            <person name="Palaniappan K."/>
            <person name="Land M."/>
            <person name="Hauser L."/>
            <person name="Chang Y.-J."/>
            <person name="Jeffries C.D."/>
            <person name="Chain P."/>
            <person name="Meincke L."/>
            <person name="Sims D."/>
            <person name="Brettin T."/>
            <person name="Detter J.C."/>
            <person name="Rohde M."/>
            <person name="Goeker M."/>
            <person name="Bristow J."/>
            <person name="Eisen J.A."/>
            <person name="Markowitz V."/>
            <person name="Kyrpides N.C."/>
            <person name="Klenk H.-P."/>
            <person name="Hugenholtz P."/>
        </authorList>
    </citation>
    <scope>NUCLEOTIDE SEQUENCE [LARGE SCALE GENOMIC DNA]</scope>
    <source>
        <strain evidence="3">DSM 14684 / CIP 108061 / JCM 11494 / NBRC 100937 / ID131577</strain>
    </source>
</reference>
<evidence type="ECO:0000259" key="1">
    <source>
        <dbReference type="PROSITE" id="PS51819"/>
    </source>
</evidence>
<sequence length="140" mass="15567">MRLTGLHHVTAICRDLDVTTEFYRDVLGLALVEEGVNDDDPNTRHFWFGDADGTPGTMITFMEYPQLPDGVVGAGSVHHVAFVVETADEQLAWRDYLRERGVGCTDVFDRGAFRSIYVRDPDGHIVEIATRGPGFAADRI</sequence>
<dbReference type="InterPro" id="IPR037523">
    <property type="entry name" value="VOC_core"/>
</dbReference>
<dbReference type="InterPro" id="IPR004360">
    <property type="entry name" value="Glyas_Fos-R_dOase_dom"/>
</dbReference>
<dbReference type="Proteomes" id="UP000008229">
    <property type="component" value="Chromosome"/>
</dbReference>
<evidence type="ECO:0000313" key="3">
    <source>
        <dbReference type="Proteomes" id="UP000008229"/>
    </source>
</evidence>
<name>D3F0Y5_CONWI</name>
<dbReference type="PANTHER" id="PTHR36110">
    <property type="entry name" value="RING-CLEAVING DIOXYGENASE MHQE-RELATED"/>
    <property type="match status" value="1"/>
</dbReference>
<gene>
    <name evidence="2" type="ordered locus">Cwoe_1633</name>
</gene>
<dbReference type="Gene3D" id="3.10.180.10">
    <property type="entry name" value="2,3-Dihydroxybiphenyl 1,2-Dioxygenase, domain 1"/>
    <property type="match status" value="1"/>
</dbReference>
<dbReference type="EMBL" id="CP001854">
    <property type="protein sequence ID" value="ADB50061.1"/>
    <property type="molecule type" value="Genomic_DNA"/>
</dbReference>
<dbReference type="AlphaFoldDB" id="D3F0Y5"/>
<dbReference type="InterPro" id="IPR052537">
    <property type="entry name" value="Extradiol_RC_dioxygenase"/>
</dbReference>
<dbReference type="GO" id="GO:0051213">
    <property type="term" value="F:dioxygenase activity"/>
    <property type="evidence" value="ECO:0007669"/>
    <property type="project" value="UniProtKB-KW"/>
</dbReference>
<dbReference type="InterPro" id="IPR029068">
    <property type="entry name" value="Glyas_Bleomycin-R_OHBP_Dase"/>
</dbReference>
<reference evidence="3" key="2">
    <citation type="submission" date="2010-01" db="EMBL/GenBank/DDBJ databases">
        <title>The complete genome of Conexibacter woesei DSM 14684.</title>
        <authorList>
            <consortium name="US DOE Joint Genome Institute (JGI-PGF)"/>
            <person name="Lucas S."/>
            <person name="Copeland A."/>
            <person name="Lapidus A."/>
            <person name="Glavina del Rio T."/>
            <person name="Dalin E."/>
            <person name="Tice H."/>
            <person name="Bruce D."/>
            <person name="Goodwin L."/>
            <person name="Pitluck S."/>
            <person name="Kyrpides N."/>
            <person name="Mavromatis K."/>
            <person name="Ivanova N."/>
            <person name="Mikhailova N."/>
            <person name="Chertkov O."/>
            <person name="Brettin T."/>
            <person name="Detter J.C."/>
            <person name="Han C."/>
            <person name="Larimer F."/>
            <person name="Land M."/>
            <person name="Hauser L."/>
            <person name="Markowitz V."/>
            <person name="Cheng J.-F."/>
            <person name="Hugenholtz P."/>
            <person name="Woyke T."/>
            <person name="Wu D."/>
            <person name="Pukall R."/>
            <person name="Steenblock K."/>
            <person name="Schneider S."/>
            <person name="Klenk H.-P."/>
            <person name="Eisen J.A."/>
        </authorList>
    </citation>
    <scope>NUCLEOTIDE SEQUENCE [LARGE SCALE GENOMIC DNA]</scope>
    <source>
        <strain evidence="3">DSM 14684 / CIP 108061 / JCM 11494 / NBRC 100937 / ID131577</strain>
    </source>
</reference>
<dbReference type="PROSITE" id="PS51819">
    <property type="entry name" value="VOC"/>
    <property type="match status" value="1"/>
</dbReference>
<dbReference type="PANTHER" id="PTHR36110:SF4">
    <property type="entry name" value="RING-CLEAVING DIOXYGENASE MHQA-RELATED"/>
    <property type="match status" value="1"/>
</dbReference>
<dbReference type="KEGG" id="cwo:Cwoe_1633"/>
<evidence type="ECO:0000313" key="2">
    <source>
        <dbReference type="EMBL" id="ADB50061.1"/>
    </source>
</evidence>
<dbReference type="Pfam" id="PF00903">
    <property type="entry name" value="Glyoxalase"/>
    <property type="match status" value="1"/>
</dbReference>
<organism evidence="2 3">
    <name type="scientific">Conexibacter woesei (strain DSM 14684 / CCUG 47730 / CIP 108061 / JCM 11494 / NBRC 100937 / ID131577)</name>
    <dbReference type="NCBI Taxonomy" id="469383"/>
    <lineage>
        <taxon>Bacteria</taxon>
        <taxon>Bacillati</taxon>
        <taxon>Actinomycetota</taxon>
        <taxon>Thermoleophilia</taxon>
        <taxon>Solirubrobacterales</taxon>
        <taxon>Conexibacteraceae</taxon>
        <taxon>Conexibacter</taxon>
    </lineage>
</organism>
<keyword evidence="2" id="KW-0223">Dioxygenase</keyword>
<keyword evidence="2" id="KW-0560">Oxidoreductase</keyword>
<dbReference type="eggNOG" id="COG0346">
    <property type="taxonomic scope" value="Bacteria"/>
</dbReference>
<dbReference type="STRING" id="469383.Cwoe_1633"/>